<evidence type="ECO:0000256" key="1">
    <source>
        <dbReference type="SAM" id="MobiDB-lite"/>
    </source>
</evidence>
<accession>A1TUA3</accession>
<dbReference type="HOGENOM" id="CLU_125815_0_0_4"/>
<feature type="compositionally biased region" description="Low complexity" evidence="1">
    <location>
        <begin position="166"/>
        <end position="184"/>
    </location>
</feature>
<dbReference type="AlphaFoldDB" id="A1TUA3"/>
<gene>
    <name evidence="2" type="ordered locus">Aave_3999</name>
</gene>
<evidence type="ECO:0000313" key="3">
    <source>
        <dbReference type="Proteomes" id="UP000002596"/>
    </source>
</evidence>
<proteinExistence type="predicted"/>
<evidence type="ECO:0008006" key="4">
    <source>
        <dbReference type="Google" id="ProtNLM"/>
    </source>
</evidence>
<reference evidence="2 3" key="1">
    <citation type="submission" date="2006-12" db="EMBL/GenBank/DDBJ databases">
        <title>Complete sequence of Acidovorax avenae subsp. citrulli AAC00-1.</title>
        <authorList>
            <consortium name="US DOE Joint Genome Institute"/>
            <person name="Copeland A."/>
            <person name="Lucas S."/>
            <person name="Lapidus A."/>
            <person name="Barry K."/>
            <person name="Detter J.C."/>
            <person name="Glavina del Rio T."/>
            <person name="Dalin E."/>
            <person name="Tice H."/>
            <person name="Pitluck S."/>
            <person name="Kiss H."/>
            <person name="Brettin T."/>
            <person name="Bruce D."/>
            <person name="Han C."/>
            <person name="Tapia R."/>
            <person name="Gilna P."/>
            <person name="Schmutz J."/>
            <person name="Larimer F."/>
            <person name="Land M."/>
            <person name="Hauser L."/>
            <person name="Kyrpides N."/>
            <person name="Kim E."/>
            <person name="Stahl D."/>
            <person name="Richardson P."/>
        </authorList>
    </citation>
    <scope>NUCLEOTIDE SEQUENCE [LARGE SCALE GENOMIC DNA]</scope>
    <source>
        <strain evidence="2 3">AAC00-1</strain>
    </source>
</reference>
<organism evidence="2 3">
    <name type="scientific">Paracidovorax citrulli (strain AAC00-1)</name>
    <name type="common">Acidovorax citrulli</name>
    <dbReference type="NCBI Taxonomy" id="397945"/>
    <lineage>
        <taxon>Bacteria</taxon>
        <taxon>Pseudomonadati</taxon>
        <taxon>Pseudomonadota</taxon>
        <taxon>Betaproteobacteria</taxon>
        <taxon>Burkholderiales</taxon>
        <taxon>Comamonadaceae</taxon>
        <taxon>Paracidovorax</taxon>
    </lineage>
</organism>
<feature type="region of interest" description="Disordered" evidence="1">
    <location>
        <begin position="131"/>
        <end position="184"/>
    </location>
</feature>
<dbReference type="EMBL" id="CP000512">
    <property type="protein sequence ID" value="ABM34541.1"/>
    <property type="molecule type" value="Genomic_DNA"/>
</dbReference>
<evidence type="ECO:0000313" key="2">
    <source>
        <dbReference type="EMBL" id="ABM34541.1"/>
    </source>
</evidence>
<feature type="compositionally biased region" description="Low complexity" evidence="1">
    <location>
        <begin position="91"/>
        <end position="105"/>
    </location>
</feature>
<name>A1TUA3_PARC0</name>
<dbReference type="KEGG" id="aav:Aave_3999"/>
<feature type="region of interest" description="Disordered" evidence="1">
    <location>
        <begin position="1"/>
        <end position="41"/>
    </location>
</feature>
<dbReference type="STRING" id="397945.Aave_3999"/>
<sequence length="184" mass="18498">MGTIRQQRGLLLKTAHAGKPAGTEAARSGARLSSRAPETPMRPHRFTPFLLLALWLNACLGWSWHEATHLRQALQPAVPAAVAAAGVTAAAGDKGSPSASAASEAPSEDTAPQHGTCAACLAFAHLQAAAPQPAPQPCPEGPGATPGPPDHAARARGRCTAQPFLARGPPAGTANAPAPSAEAA</sequence>
<feature type="region of interest" description="Disordered" evidence="1">
    <location>
        <begin position="91"/>
        <end position="113"/>
    </location>
</feature>
<protein>
    <recommendedName>
        <fullName evidence="4">DUF2946 domain-containing protein</fullName>
    </recommendedName>
</protein>
<feature type="compositionally biased region" description="Pro residues" evidence="1">
    <location>
        <begin position="132"/>
        <end position="149"/>
    </location>
</feature>
<dbReference type="Proteomes" id="UP000002596">
    <property type="component" value="Chromosome"/>
</dbReference>
<feature type="compositionally biased region" description="Low complexity" evidence="1">
    <location>
        <begin position="25"/>
        <end position="36"/>
    </location>
</feature>